<accession>A0ABM5M478</accession>
<sequence length="64" mass="7160">MRTAFIYLFTPLMRMAFKQKASGIPFESHVSGVHACLCFFKGAACQSDGTNQQPDTLKQTFNQI</sequence>
<name>A0ABM5M478_BACA1</name>
<protein>
    <submittedName>
        <fullName evidence="1">Uncharacterized protein</fullName>
    </submittedName>
</protein>
<organism evidence="1 2">
    <name type="scientific">Bacillus atrophaeus (strain 1942)</name>
    <dbReference type="NCBI Taxonomy" id="720555"/>
    <lineage>
        <taxon>Bacteria</taxon>
        <taxon>Bacillati</taxon>
        <taxon>Bacillota</taxon>
        <taxon>Bacilli</taxon>
        <taxon>Bacillales</taxon>
        <taxon>Bacillaceae</taxon>
        <taxon>Bacillus</taxon>
    </lineage>
</organism>
<proteinExistence type="predicted"/>
<gene>
    <name evidence="1" type="ordered locus">BATR1942_20225</name>
</gene>
<reference evidence="1 2" key="1">
    <citation type="journal article" date="2011" name="Front. Microbiol.">
        <title>Genomic signatures of strain selection and enhancement in Bacillus atrophaeus var. globigii, a historical biowarfare simulant.</title>
        <authorList>
            <person name="Gibbons H.S."/>
            <person name="Broomall S.M."/>
            <person name="McNew L.A."/>
            <person name="Daligault H."/>
            <person name="Chapman C."/>
            <person name="Bruce D."/>
            <person name="Karavis M."/>
            <person name="Krepps M."/>
            <person name="McGregor P.A."/>
            <person name="Hong C."/>
            <person name="Park K.H."/>
            <person name="Akmal A."/>
            <person name="Feldman A."/>
            <person name="Lin J.S."/>
            <person name="Chang W.E."/>
            <person name="Higgs B.W."/>
            <person name="Demirev P."/>
            <person name="Lindquist J."/>
            <person name="Liem A."/>
            <person name="Fochler E."/>
            <person name="Read T.D."/>
            <person name="Tapia R."/>
            <person name="Johnson S."/>
            <person name="Bishop-Lilly K.A."/>
            <person name="Detter C."/>
            <person name="Han C."/>
            <person name="Sozhamannan S."/>
            <person name="Rosenzweig C.N."/>
            <person name="Skowronski E.W."/>
        </authorList>
    </citation>
    <scope>NUCLEOTIDE SEQUENCE [LARGE SCALE GENOMIC DNA]</scope>
    <source>
        <strain evidence="1 2">1942</strain>
    </source>
</reference>
<dbReference type="EMBL" id="CP002207">
    <property type="protein sequence ID" value="ADP34960.1"/>
    <property type="molecule type" value="Genomic_DNA"/>
</dbReference>
<evidence type="ECO:0000313" key="2">
    <source>
        <dbReference type="Proteomes" id="UP000006867"/>
    </source>
</evidence>
<dbReference type="Proteomes" id="UP000006867">
    <property type="component" value="Chromosome"/>
</dbReference>
<evidence type="ECO:0000313" key="1">
    <source>
        <dbReference type="EMBL" id="ADP34960.1"/>
    </source>
</evidence>
<keyword evidence="2" id="KW-1185">Reference proteome</keyword>